<accession>A0AAV5R738</accession>
<gene>
    <name evidence="5" type="ORF">DAPK24_036770</name>
</gene>
<evidence type="ECO:0000256" key="3">
    <source>
        <dbReference type="SAM" id="MobiDB-lite"/>
    </source>
</evidence>
<dbReference type="GO" id="GO:0006396">
    <property type="term" value="P:RNA processing"/>
    <property type="evidence" value="ECO:0007669"/>
    <property type="project" value="TreeGrafter"/>
</dbReference>
<evidence type="ECO:0000313" key="6">
    <source>
        <dbReference type="Proteomes" id="UP001378960"/>
    </source>
</evidence>
<keyword evidence="6" id="KW-1185">Reference proteome</keyword>
<dbReference type="PANTHER" id="PTHR21686">
    <property type="entry name" value="DEOXYNUCLEOTIDYLTRANSFERASE TERMINAL-INTERACTING PROTEIN 2"/>
    <property type="match status" value="1"/>
</dbReference>
<dbReference type="Pfam" id="PF08698">
    <property type="entry name" value="Fcf2"/>
    <property type="match status" value="1"/>
</dbReference>
<comment type="caution">
    <text evidence="5">The sequence shown here is derived from an EMBL/GenBank/DDBJ whole genome shotgun (WGS) entry which is preliminary data.</text>
</comment>
<feature type="region of interest" description="Disordered" evidence="3">
    <location>
        <begin position="22"/>
        <end position="53"/>
    </location>
</feature>
<evidence type="ECO:0000256" key="2">
    <source>
        <dbReference type="ARBA" id="ARBA00023242"/>
    </source>
</evidence>
<dbReference type="AlphaFoldDB" id="A0AAV5R738"/>
<reference evidence="5 6" key="1">
    <citation type="journal article" date="2023" name="Elife">
        <title>Identification of key yeast species and microbe-microbe interactions impacting larval growth of Drosophila in the wild.</title>
        <authorList>
            <person name="Mure A."/>
            <person name="Sugiura Y."/>
            <person name="Maeda R."/>
            <person name="Honda K."/>
            <person name="Sakurai N."/>
            <person name="Takahashi Y."/>
            <person name="Watada M."/>
            <person name="Katoh T."/>
            <person name="Gotoh A."/>
            <person name="Gotoh Y."/>
            <person name="Taniguchi I."/>
            <person name="Nakamura K."/>
            <person name="Hayashi T."/>
            <person name="Katayama T."/>
            <person name="Uemura T."/>
            <person name="Hattori Y."/>
        </authorList>
    </citation>
    <scope>NUCLEOTIDE SEQUENCE [LARGE SCALE GENOMIC DNA]</scope>
    <source>
        <strain evidence="5 6">PK-24</strain>
    </source>
</reference>
<evidence type="ECO:0000259" key="4">
    <source>
        <dbReference type="Pfam" id="PF08698"/>
    </source>
</evidence>
<proteinExistence type="predicted"/>
<evidence type="ECO:0000313" key="5">
    <source>
        <dbReference type="EMBL" id="GMM47102.1"/>
    </source>
</evidence>
<dbReference type="EMBL" id="BTGB01000005">
    <property type="protein sequence ID" value="GMM47102.1"/>
    <property type="molecule type" value="Genomic_DNA"/>
</dbReference>
<dbReference type="InterPro" id="IPR039883">
    <property type="entry name" value="Fcf2/DNTTIP2"/>
</dbReference>
<name>A0AAV5R738_PICKL</name>
<dbReference type="PANTHER" id="PTHR21686:SF12">
    <property type="entry name" value="DEOXYNUCLEOTIDYLTRANSFERASE TERMINAL-INTERACTING PROTEIN 2"/>
    <property type="match status" value="1"/>
</dbReference>
<dbReference type="GO" id="GO:0005730">
    <property type="term" value="C:nucleolus"/>
    <property type="evidence" value="ECO:0007669"/>
    <property type="project" value="UniProtKB-SubCell"/>
</dbReference>
<dbReference type="GO" id="GO:0003723">
    <property type="term" value="F:RNA binding"/>
    <property type="evidence" value="ECO:0007669"/>
    <property type="project" value="TreeGrafter"/>
</dbReference>
<comment type="subcellular location">
    <subcellularLocation>
        <location evidence="1">Nucleus</location>
        <location evidence="1">Nucleolus</location>
    </subcellularLocation>
</comment>
<dbReference type="InterPro" id="IPR014810">
    <property type="entry name" value="Fcf2_C"/>
</dbReference>
<protein>
    <submittedName>
        <fullName evidence="5">Fcf2 protein</fullName>
    </submittedName>
</protein>
<sequence>MSLVEDRESSTELDDIFNLLKKTRENSKQNNKDSETKDKTEVKNKKDEEYEQLKKKVTSLPSIELHLFKKEDDKNNKKSNNRKILKIDDSVESILPNKSDKTIIDRRLIKEQNSNKWFSLPKVEMTDEIKRDLLIIKNRKYLDPKRFYRGEKWEIPENFQMGEIVEGVGEYGGKIKRKQRGATLVDELLKDDNTNNWFSKTFNEIQVKKKSGGKKFLSNKIEKRKRR</sequence>
<organism evidence="5 6">
    <name type="scientific">Pichia kluyveri</name>
    <name type="common">Yeast</name>
    <dbReference type="NCBI Taxonomy" id="36015"/>
    <lineage>
        <taxon>Eukaryota</taxon>
        <taxon>Fungi</taxon>
        <taxon>Dikarya</taxon>
        <taxon>Ascomycota</taxon>
        <taxon>Saccharomycotina</taxon>
        <taxon>Pichiomycetes</taxon>
        <taxon>Pichiales</taxon>
        <taxon>Pichiaceae</taxon>
        <taxon>Pichia</taxon>
    </lineage>
</organism>
<feature type="domain" description="Fcf2 pre-rRNA processing C-terminal" evidence="4">
    <location>
        <begin position="110"/>
        <end position="200"/>
    </location>
</feature>
<dbReference type="Proteomes" id="UP001378960">
    <property type="component" value="Unassembled WGS sequence"/>
</dbReference>
<keyword evidence="2" id="KW-0539">Nucleus</keyword>
<evidence type="ECO:0000256" key="1">
    <source>
        <dbReference type="ARBA" id="ARBA00004604"/>
    </source>
</evidence>